<dbReference type="OrthoDB" id="206339at2759"/>
<reference evidence="2" key="1">
    <citation type="submission" date="2015-09" db="EMBL/GenBank/DDBJ databases">
        <title>De novo assembly of Pectinophora gossypiella (Pink Bollworm) gut transcriptome.</title>
        <authorList>
            <person name="Tassone E.E."/>
        </authorList>
    </citation>
    <scope>NUCLEOTIDE SEQUENCE</scope>
</reference>
<feature type="non-terminal residue" evidence="2">
    <location>
        <position position="108"/>
    </location>
</feature>
<protein>
    <submittedName>
        <fullName evidence="2">Uncharacterized protein</fullName>
    </submittedName>
</protein>
<dbReference type="EMBL" id="GDQN01002109">
    <property type="protein sequence ID" value="JAT88945.1"/>
    <property type="molecule type" value="Transcribed_RNA"/>
</dbReference>
<gene>
    <name evidence="2" type="ORF">g.19934</name>
</gene>
<evidence type="ECO:0000256" key="1">
    <source>
        <dbReference type="SAM" id="MobiDB-lite"/>
    </source>
</evidence>
<sequence>SVSVGPVDHLQNDIEPESDQPEPELLIIETRNMEKVHCKQPLAVPTRNREKSPKSVLREAKEKLRTKANTKYSVPSTSSREKSPSSVLREAKLRLRKLEIEAEAVEKS</sequence>
<organism evidence="2">
    <name type="scientific">Pectinophora gossypiella</name>
    <name type="common">Cotton pink bollworm</name>
    <name type="synonym">Depressaria gossypiella</name>
    <dbReference type="NCBI Taxonomy" id="13191"/>
    <lineage>
        <taxon>Eukaryota</taxon>
        <taxon>Metazoa</taxon>
        <taxon>Ecdysozoa</taxon>
        <taxon>Arthropoda</taxon>
        <taxon>Hexapoda</taxon>
        <taxon>Insecta</taxon>
        <taxon>Pterygota</taxon>
        <taxon>Neoptera</taxon>
        <taxon>Endopterygota</taxon>
        <taxon>Lepidoptera</taxon>
        <taxon>Glossata</taxon>
        <taxon>Ditrysia</taxon>
        <taxon>Gelechioidea</taxon>
        <taxon>Gelechiidae</taxon>
        <taxon>Apatetrinae</taxon>
        <taxon>Pectinophora</taxon>
    </lineage>
</organism>
<feature type="region of interest" description="Disordered" evidence="1">
    <location>
        <begin position="44"/>
        <end position="87"/>
    </location>
</feature>
<feature type="compositionally biased region" description="Basic and acidic residues" evidence="1">
    <location>
        <begin position="47"/>
        <end position="65"/>
    </location>
</feature>
<evidence type="ECO:0000313" key="2">
    <source>
        <dbReference type="EMBL" id="JAT88945.1"/>
    </source>
</evidence>
<name>A0A1E1WPK5_PECGO</name>
<feature type="region of interest" description="Disordered" evidence="1">
    <location>
        <begin position="1"/>
        <end position="22"/>
    </location>
</feature>
<dbReference type="AlphaFoldDB" id="A0A1E1WPK5"/>
<accession>A0A1E1WPK5</accession>
<proteinExistence type="predicted"/>
<feature type="non-terminal residue" evidence="2">
    <location>
        <position position="1"/>
    </location>
</feature>